<sequence length="126" mass="13514">MAEKRILIIDDEQAIQAVASLSLKMEADWQVITANSGAEGIAIAGQEQPDAILLDVMMPMLDGIETFKQLQQGPLTRSIPVILLTAKAQAAEQQQFQSLGVAGVITKPFNSLTLASQIAQVLGWVL</sequence>
<evidence type="ECO:0000313" key="4">
    <source>
        <dbReference type="EMBL" id="ABW25872.1"/>
    </source>
</evidence>
<dbReference type="InterPro" id="IPR050595">
    <property type="entry name" value="Bact_response_regulator"/>
</dbReference>
<organism evidence="4 5">
    <name type="scientific">Acaryochloris marina (strain MBIC 11017)</name>
    <dbReference type="NCBI Taxonomy" id="329726"/>
    <lineage>
        <taxon>Bacteria</taxon>
        <taxon>Bacillati</taxon>
        <taxon>Cyanobacteriota</taxon>
        <taxon>Cyanophyceae</taxon>
        <taxon>Acaryochloridales</taxon>
        <taxon>Acaryochloridaceae</taxon>
        <taxon>Acaryochloris</taxon>
    </lineage>
</organism>
<name>B0BYI7_ACAM1</name>
<dbReference type="InterPro" id="IPR011006">
    <property type="entry name" value="CheY-like_superfamily"/>
</dbReference>
<dbReference type="PANTHER" id="PTHR44591:SF22">
    <property type="entry name" value="CHEY SUBFAMILY"/>
    <property type="match status" value="1"/>
</dbReference>
<dbReference type="Gene3D" id="3.40.50.2300">
    <property type="match status" value="1"/>
</dbReference>
<dbReference type="PANTHER" id="PTHR44591">
    <property type="entry name" value="STRESS RESPONSE REGULATOR PROTEIN 1"/>
    <property type="match status" value="1"/>
</dbReference>
<dbReference type="AlphaFoldDB" id="B0BYI7"/>
<dbReference type="Proteomes" id="UP000000268">
    <property type="component" value="Chromosome"/>
</dbReference>
<dbReference type="PROSITE" id="PS50110">
    <property type="entry name" value="RESPONSE_REGULATORY"/>
    <property type="match status" value="1"/>
</dbReference>
<dbReference type="eggNOG" id="COG0745">
    <property type="taxonomic scope" value="Bacteria"/>
</dbReference>
<dbReference type="OrthoDB" id="468357at2"/>
<evidence type="ECO:0000259" key="3">
    <source>
        <dbReference type="PROSITE" id="PS50110"/>
    </source>
</evidence>
<evidence type="ECO:0000256" key="2">
    <source>
        <dbReference type="PROSITE-ProRule" id="PRU00169"/>
    </source>
</evidence>
<dbReference type="InterPro" id="IPR001789">
    <property type="entry name" value="Sig_transdc_resp-reg_receiver"/>
</dbReference>
<dbReference type="STRING" id="329726.AM1_0828"/>
<dbReference type="CDD" id="cd17552">
    <property type="entry name" value="REC_RR468-like"/>
    <property type="match status" value="1"/>
</dbReference>
<keyword evidence="1 2" id="KW-0597">Phosphoprotein</keyword>
<dbReference type="SMART" id="SM00448">
    <property type="entry name" value="REC"/>
    <property type="match status" value="1"/>
</dbReference>
<dbReference type="GO" id="GO:0000160">
    <property type="term" value="P:phosphorelay signal transduction system"/>
    <property type="evidence" value="ECO:0007669"/>
    <property type="project" value="InterPro"/>
</dbReference>
<keyword evidence="5" id="KW-1185">Reference proteome</keyword>
<protein>
    <submittedName>
        <fullName evidence="4">Response regulator</fullName>
    </submittedName>
</protein>
<dbReference type="KEGG" id="amr:AM1_0828"/>
<gene>
    <name evidence="4" type="ordered locus">AM1_0828</name>
</gene>
<accession>B0BYI7</accession>
<reference evidence="4 5" key="1">
    <citation type="journal article" date="2008" name="Proc. Natl. Acad. Sci. U.S.A.">
        <title>Niche adaptation and genome expansion in the chlorophyll d-producing cyanobacterium Acaryochloris marina.</title>
        <authorList>
            <person name="Swingley W.D."/>
            <person name="Chen M."/>
            <person name="Cheung P.C."/>
            <person name="Conrad A.L."/>
            <person name="Dejesa L.C."/>
            <person name="Hao J."/>
            <person name="Honchak B.M."/>
            <person name="Karbach L.E."/>
            <person name="Kurdoglu A."/>
            <person name="Lahiri S."/>
            <person name="Mastrian S.D."/>
            <person name="Miyashita H."/>
            <person name="Page L."/>
            <person name="Ramakrishna P."/>
            <person name="Satoh S."/>
            <person name="Sattley W.M."/>
            <person name="Shimada Y."/>
            <person name="Taylor H.L."/>
            <person name="Tomo T."/>
            <person name="Tsuchiya T."/>
            <person name="Wang Z.T."/>
            <person name="Raymond J."/>
            <person name="Mimuro M."/>
            <person name="Blankenship R.E."/>
            <person name="Touchman J.W."/>
        </authorList>
    </citation>
    <scope>NUCLEOTIDE SEQUENCE [LARGE SCALE GENOMIC DNA]</scope>
    <source>
        <strain evidence="5">MBIC 11017</strain>
    </source>
</reference>
<dbReference type="Pfam" id="PF00072">
    <property type="entry name" value="Response_reg"/>
    <property type="match status" value="1"/>
</dbReference>
<dbReference type="SUPFAM" id="SSF52172">
    <property type="entry name" value="CheY-like"/>
    <property type="match status" value="1"/>
</dbReference>
<evidence type="ECO:0000313" key="5">
    <source>
        <dbReference type="Proteomes" id="UP000000268"/>
    </source>
</evidence>
<feature type="domain" description="Response regulatory" evidence="3">
    <location>
        <begin position="5"/>
        <end position="122"/>
    </location>
</feature>
<proteinExistence type="predicted"/>
<dbReference type="HOGENOM" id="CLU_000445_69_17_3"/>
<evidence type="ECO:0000256" key="1">
    <source>
        <dbReference type="ARBA" id="ARBA00022553"/>
    </source>
</evidence>
<dbReference type="RefSeq" id="WP_012161451.1">
    <property type="nucleotide sequence ID" value="NC_009925.1"/>
</dbReference>
<dbReference type="EMBL" id="CP000828">
    <property type="protein sequence ID" value="ABW25872.1"/>
    <property type="molecule type" value="Genomic_DNA"/>
</dbReference>
<feature type="modified residue" description="4-aspartylphosphate" evidence="2">
    <location>
        <position position="55"/>
    </location>
</feature>